<keyword evidence="2" id="KW-1185">Reference proteome</keyword>
<evidence type="ECO:0000313" key="2">
    <source>
        <dbReference type="Proteomes" id="UP000499080"/>
    </source>
</evidence>
<evidence type="ECO:0000313" key="1">
    <source>
        <dbReference type="EMBL" id="GBL92930.1"/>
    </source>
</evidence>
<comment type="caution">
    <text evidence="1">The sequence shown here is derived from an EMBL/GenBank/DDBJ whole genome shotgun (WGS) entry which is preliminary data.</text>
</comment>
<dbReference type="EMBL" id="BGPR01000090">
    <property type="protein sequence ID" value="GBL92930.1"/>
    <property type="molecule type" value="Genomic_DNA"/>
</dbReference>
<organism evidence="1 2">
    <name type="scientific">Araneus ventricosus</name>
    <name type="common">Orbweaver spider</name>
    <name type="synonym">Epeira ventricosa</name>
    <dbReference type="NCBI Taxonomy" id="182803"/>
    <lineage>
        <taxon>Eukaryota</taxon>
        <taxon>Metazoa</taxon>
        <taxon>Ecdysozoa</taxon>
        <taxon>Arthropoda</taxon>
        <taxon>Chelicerata</taxon>
        <taxon>Arachnida</taxon>
        <taxon>Araneae</taxon>
        <taxon>Araneomorphae</taxon>
        <taxon>Entelegynae</taxon>
        <taxon>Araneoidea</taxon>
        <taxon>Araneidae</taxon>
        <taxon>Araneus</taxon>
    </lineage>
</organism>
<gene>
    <name evidence="1" type="ORF">AVEN_54585_1</name>
</gene>
<dbReference type="AlphaFoldDB" id="A0A4Y2BL41"/>
<protein>
    <submittedName>
        <fullName evidence="1">Uncharacterized protein</fullName>
    </submittedName>
</protein>
<proteinExistence type="predicted"/>
<sequence>MGPRVCLMFAGPLKLTEKGAIRLKATPLARDEKVDVHQCGERNKVKAVLATKLLSPSLRHPSNSCVPATRIAKENGIKASISYVRR</sequence>
<reference evidence="1 2" key="1">
    <citation type="journal article" date="2019" name="Sci. Rep.">
        <title>Orb-weaving spider Araneus ventricosus genome elucidates the spidroin gene catalogue.</title>
        <authorList>
            <person name="Kono N."/>
            <person name="Nakamura H."/>
            <person name="Ohtoshi R."/>
            <person name="Moran D.A.P."/>
            <person name="Shinohara A."/>
            <person name="Yoshida Y."/>
            <person name="Fujiwara M."/>
            <person name="Mori M."/>
            <person name="Tomita M."/>
            <person name="Arakawa K."/>
        </authorList>
    </citation>
    <scope>NUCLEOTIDE SEQUENCE [LARGE SCALE GENOMIC DNA]</scope>
</reference>
<name>A0A4Y2BL41_ARAVE</name>
<accession>A0A4Y2BL41</accession>
<dbReference type="Proteomes" id="UP000499080">
    <property type="component" value="Unassembled WGS sequence"/>
</dbReference>